<evidence type="ECO:0000256" key="2">
    <source>
        <dbReference type="ARBA" id="ARBA00022946"/>
    </source>
</evidence>
<reference evidence="3 4" key="1">
    <citation type="submission" date="2020-01" db="EMBL/GenBank/DDBJ databases">
        <title>Genome sequence of Arachis hypogaea, cultivar Shitouqi.</title>
        <authorList>
            <person name="Zhuang W."/>
            <person name="Chen H."/>
            <person name="Varshney R."/>
            <person name="Wang D."/>
            <person name="Ming R."/>
        </authorList>
    </citation>
    <scope>NUCLEOTIDE SEQUENCE [LARGE SCALE GENOMIC DNA]</scope>
    <source>
        <tissue evidence="3">Young leaf</tissue>
    </source>
</reference>
<dbReference type="GO" id="GO:0003697">
    <property type="term" value="F:single-stranded DNA binding"/>
    <property type="evidence" value="ECO:0007669"/>
    <property type="project" value="InterPro"/>
</dbReference>
<dbReference type="Gene3D" id="2.30.31.10">
    <property type="entry name" value="Transcriptional Coactivator Pc4, Chain A"/>
    <property type="match status" value="1"/>
</dbReference>
<dbReference type="InterPro" id="IPR013742">
    <property type="entry name" value="Whirly"/>
</dbReference>
<evidence type="ECO:0000313" key="3">
    <source>
        <dbReference type="EMBL" id="QHN76490.1"/>
    </source>
</evidence>
<dbReference type="PANTHER" id="PTHR31745">
    <property type="entry name" value="SINGLE-STRANDED DNA-BINDING PROTEIN WHY2, MITOCHONDRIAL"/>
    <property type="match status" value="1"/>
</dbReference>
<dbReference type="Proteomes" id="UP000464620">
    <property type="component" value="Chromosome B09"/>
</dbReference>
<protein>
    <submittedName>
        <fullName evidence="3">Single-stranded DNA-binding protein</fullName>
    </submittedName>
</protein>
<proteinExistence type="inferred from homology"/>
<dbReference type="AlphaFoldDB" id="A0A6B9V4V3"/>
<gene>
    <name evidence="3" type="ORF">DS421_19g644310</name>
</gene>
<dbReference type="GO" id="GO:0006952">
    <property type="term" value="P:defense response"/>
    <property type="evidence" value="ECO:0007669"/>
    <property type="project" value="InterPro"/>
</dbReference>
<accession>A0A6B9V4V3</accession>
<evidence type="ECO:0000313" key="4">
    <source>
        <dbReference type="Proteomes" id="UP000464620"/>
    </source>
</evidence>
<dbReference type="Pfam" id="PF08536">
    <property type="entry name" value="Whirly"/>
    <property type="match status" value="1"/>
</dbReference>
<comment type="similarity">
    <text evidence="1">Belongs to the Whirly family.</text>
</comment>
<dbReference type="EMBL" id="CP031001">
    <property type="protein sequence ID" value="QHN76490.1"/>
    <property type="molecule type" value="Genomic_DNA"/>
</dbReference>
<organism evidence="3 4">
    <name type="scientific">Arachis hypogaea</name>
    <name type="common">Peanut</name>
    <dbReference type="NCBI Taxonomy" id="3818"/>
    <lineage>
        <taxon>Eukaryota</taxon>
        <taxon>Viridiplantae</taxon>
        <taxon>Streptophyta</taxon>
        <taxon>Embryophyta</taxon>
        <taxon>Tracheophyta</taxon>
        <taxon>Spermatophyta</taxon>
        <taxon>Magnoliopsida</taxon>
        <taxon>eudicotyledons</taxon>
        <taxon>Gunneridae</taxon>
        <taxon>Pentapetalae</taxon>
        <taxon>rosids</taxon>
        <taxon>fabids</taxon>
        <taxon>Fabales</taxon>
        <taxon>Fabaceae</taxon>
        <taxon>Papilionoideae</taxon>
        <taxon>50 kb inversion clade</taxon>
        <taxon>dalbergioids sensu lato</taxon>
        <taxon>Dalbergieae</taxon>
        <taxon>Pterocarpus clade</taxon>
        <taxon>Arachis</taxon>
    </lineage>
</organism>
<keyword evidence="2" id="KW-0809">Transit peptide</keyword>
<dbReference type="PANTHER" id="PTHR31745:SF2">
    <property type="entry name" value="SINGLE-STRANDED DNA-BINDING PROTEIN WHY1, CHLOROPLASTIC"/>
    <property type="match status" value="1"/>
</dbReference>
<evidence type="ECO:0000256" key="1">
    <source>
        <dbReference type="ARBA" id="ARBA00006061"/>
    </source>
</evidence>
<name>A0A6B9V4V3_ARAHY</name>
<sequence length="111" mass="12592">MVLTLEKFGEILQLRAFKISIEGYVLLQFAPTVASRQYDWTRKQVFSLSMGEMGTVILGARESCEFFHDRIKGKRFVSLQILVKKVAGVIGLSKYQDNLGKGQISSNFREV</sequence>
<keyword evidence="3" id="KW-0238">DNA-binding</keyword>
<dbReference type="GO" id="GO:0006355">
    <property type="term" value="P:regulation of DNA-templated transcription"/>
    <property type="evidence" value="ECO:0007669"/>
    <property type="project" value="InterPro"/>
</dbReference>
<dbReference type="SUPFAM" id="SSF54447">
    <property type="entry name" value="ssDNA-binding transcriptional regulator domain"/>
    <property type="match status" value="1"/>
</dbReference>
<dbReference type="InterPro" id="IPR009044">
    <property type="entry name" value="ssDNA-bd_transcriptional_reg"/>
</dbReference>